<name>A0A382B691_9ZZZZ</name>
<proteinExistence type="predicted"/>
<feature type="non-terminal residue" evidence="1">
    <location>
        <position position="1"/>
    </location>
</feature>
<evidence type="ECO:0000313" key="1">
    <source>
        <dbReference type="EMBL" id="SVB09114.1"/>
    </source>
</evidence>
<accession>A0A382B691</accession>
<dbReference type="AlphaFoldDB" id="A0A382B691"/>
<dbReference type="EMBL" id="UINC01028321">
    <property type="protein sequence ID" value="SVB09114.1"/>
    <property type="molecule type" value="Genomic_DNA"/>
</dbReference>
<reference evidence="1" key="1">
    <citation type="submission" date="2018-05" db="EMBL/GenBank/DDBJ databases">
        <authorList>
            <person name="Lanie J.A."/>
            <person name="Ng W.-L."/>
            <person name="Kazmierczak K.M."/>
            <person name="Andrzejewski T.M."/>
            <person name="Davidsen T.M."/>
            <person name="Wayne K.J."/>
            <person name="Tettelin H."/>
            <person name="Glass J.I."/>
            <person name="Rusch D."/>
            <person name="Podicherti R."/>
            <person name="Tsui H.-C.T."/>
            <person name="Winkler M.E."/>
        </authorList>
    </citation>
    <scope>NUCLEOTIDE SEQUENCE</scope>
</reference>
<gene>
    <name evidence="1" type="ORF">METZ01_LOCUS161968</name>
</gene>
<organism evidence="1">
    <name type="scientific">marine metagenome</name>
    <dbReference type="NCBI Taxonomy" id="408172"/>
    <lineage>
        <taxon>unclassified sequences</taxon>
        <taxon>metagenomes</taxon>
        <taxon>ecological metagenomes</taxon>
    </lineage>
</organism>
<protein>
    <submittedName>
        <fullName evidence="1">Uncharacterized protein</fullName>
    </submittedName>
</protein>
<sequence length="64" mass="7142">TERSIPAVMITKVIPTAIIPIKEKFLVILKKLSLLEKASSTKNITKQIKNKATVTQKDCSDINF</sequence>